<dbReference type="InterPro" id="IPR000998">
    <property type="entry name" value="MAM_dom"/>
</dbReference>
<dbReference type="Gene3D" id="2.60.120.200">
    <property type="match status" value="2"/>
</dbReference>
<dbReference type="InterPro" id="IPR013320">
    <property type="entry name" value="ConA-like_dom_sf"/>
</dbReference>
<dbReference type="SMART" id="SM00192">
    <property type="entry name" value="LDLa"/>
    <property type="match status" value="1"/>
</dbReference>
<dbReference type="Pfam" id="PF00057">
    <property type="entry name" value="Ldl_recept_a"/>
    <property type="match status" value="1"/>
</dbReference>
<dbReference type="OrthoDB" id="6140479at2759"/>
<dbReference type="PANTHER" id="PTHR23282:SF142">
    <property type="entry name" value="MAM DOMAIN-CONTAINING PROTEIN"/>
    <property type="match status" value="1"/>
</dbReference>
<dbReference type="PROSITE" id="PS50060">
    <property type="entry name" value="MAM_2"/>
    <property type="match status" value="1"/>
</dbReference>
<keyword evidence="5" id="KW-1185">Reference proteome</keyword>
<dbReference type="Gene3D" id="4.10.400.10">
    <property type="entry name" value="Low-density Lipoprotein Receptor"/>
    <property type="match status" value="1"/>
</dbReference>
<dbReference type="Proteomes" id="UP000683360">
    <property type="component" value="Unassembled WGS sequence"/>
</dbReference>
<comment type="caution">
    <text evidence="2">Lacks conserved residue(s) required for the propagation of feature annotation.</text>
</comment>
<name>A0A8S3U970_MYTED</name>
<dbReference type="InterPro" id="IPR002172">
    <property type="entry name" value="LDrepeatLR_classA_rpt"/>
</dbReference>
<sequence>MEGGVSAELKVYTKKYGLRQLVFYANGIYVETDDWLEGSFELPAGETTIEFVAYGDTSFLAPSIVAIDDVTLMEGQSCPNPSCGNSMNTFSCQSSGVCIPEFLVRDGYQDCLDGSDEVLRIDPDNNLNTTNSTENSTNVLSACTFEIATEPFCLFSNHQGQDTADWRRHSGPTGSTATGPDSAVMGTYYMYIETTNMVLGGRCQLNIILFKSRYTDVFIILLPYVWR</sequence>
<dbReference type="CDD" id="cd00112">
    <property type="entry name" value="LDLa"/>
    <property type="match status" value="1"/>
</dbReference>
<reference evidence="4" key="1">
    <citation type="submission" date="2021-03" db="EMBL/GenBank/DDBJ databases">
        <authorList>
            <person name="Bekaert M."/>
        </authorList>
    </citation>
    <scope>NUCLEOTIDE SEQUENCE</scope>
</reference>
<accession>A0A8S3U970</accession>
<evidence type="ECO:0000256" key="2">
    <source>
        <dbReference type="PROSITE-ProRule" id="PRU00124"/>
    </source>
</evidence>
<dbReference type="PROSITE" id="PS50068">
    <property type="entry name" value="LDLRA_2"/>
    <property type="match status" value="1"/>
</dbReference>
<proteinExistence type="predicted"/>
<gene>
    <name evidence="4" type="ORF">MEDL_52751</name>
</gene>
<feature type="domain" description="MAM" evidence="3">
    <location>
        <begin position="141"/>
        <end position="205"/>
    </location>
</feature>
<organism evidence="4 5">
    <name type="scientific">Mytilus edulis</name>
    <name type="common">Blue mussel</name>
    <dbReference type="NCBI Taxonomy" id="6550"/>
    <lineage>
        <taxon>Eukaryota</taxon>
        <taxon>Metazoa</taxon>
        <taxon>Spiralia</taxon>
        <taxon>Lophotrochozoa</taxon>
        <taxon>Mollusca</taxon>
        <taxon>Bivalvia</taxon>
        <taxon>Autobranchia</taxon>
        <taxon>Pteriomorphia</taxon>
        <taxon>Mytilida</taxon>
        <taxon>Mytiloidea</taxon>
        <taxon>Mytilidae</taxon>
        <taxon>Mytilinae</taxon>
        <taxon>Mytilus</taxon>
    </lineage>
</organism>
<dbReference type="InterPro" id="IPR036055">
    <property type="entry name" value="LDL_receptor-like_sf"/>
</dbReference>
<dbReference type="AlphaFoldDB" id="A0A8S3U970"/>
<dbReference type="SUPFAM" id="SSF49899">
    <property type="entry name" value="Concanavalin A-like lectins/glucanases"/>
    <property type="match status" value="1"/>
</dbReference>
<dbReference type="SUPFAM" id="SSF57424">
    <property type="entry name" value="LDL receptor-like module"/>
    <property type="match status" value="1"/>
</dbReference>
<keyword evidence="1" id="KW-1015">Disulfide bond</keyword>
<evidence type="ECO:0000313" key="5">
    <source>
        <dbReference type="Proteomes" id="UP000683360"/>
    </source>
</evidence>
<protein>
    <recommendedName>
        <fullName evidence="3">MAM domain-containing protein</fullName>
    </recommendedName>
</protein>
<dbReference type="PANTHER" id="PTHR23282">
    <property type="entry name" value="APICAL ENDOSOMAL GLYCOPROTEIN PRECURSOR"/>
    <property type="match status" value="1"/>
</dbReference>
<dbReference type="InterPro" id="IPR051560">
    <property type="entry name" value="MAM_domain-containing"/>
</dbReference>
<dbReference type="GO" id="GO:0016020">
    <property type="term" value="C:membrane"/>
    <property type="evidence" value="ECO:0007669"/>
    <property type="project" value="InterPro"/>
</dbReference>
<evidence type="ECO:0000259" key="3">
    <source>
        <dbReference type="PROSITE" id="PS50060"/>
    </source>
</evidence>
<comment type="caution">
    <text evidence="4">The sequence shown here is derived from an EMBL/GenBank/DDBJ whole genome shotgun (WGS) entry which is preliminary data.</text>
</comment>
<evidence type="ECO:0000313" key="4">
    <source>
        <dbReference type="EMBL" id="CAG2240444.1"/>
    </source>
</evidence>
<evidence type="ECO:0000256" key="1">
    <source>
        <dbReference type="ARBA" id="ARBA00023157"/>
    </source>
</evidence>
<dbReference type="EMBL" id="CAJPWZ010002560">
    <property type="protein sequence ID" value="CAG2240444.1"/>
    <property type="molecule type" value="Genomic_DNA"/>
</dbReference>